<dbReference type="InterPro" id="IPR001647">
    <property type="entry name" value="HTH_TetR"/>
</dbReference>
<keyword evidence="2 4" id="KW-0238">DNA-binding</keyword>
<dbReference type="Proteomes" id="UP001519363">
    <property type="component" value="Unassembled WGS sequence"/>
</dbReference>
<feature type="DNA-binding region" description="H-T-H motif" evidence="4">
    <location>
        <begin position="35"/>
        <end position="54"/>
    </location>
</feature>
<comment type="caution">
    <text evidence="6">The sequence shown here is derived from an EMBL/GenBank/DDBJ whole genome shotgun (WGS) entry which is preliminary data.</text>
</comment>
<dbReference type="InterPro" id="IPR009057">
    <property type="entry name" value="Homeodomain-like_sf"/>
</dbReference>
<accession>A0ABS5A3S3</accession>
<feature type="domain" description="HTH tetR-type" evidence="5">
    <location>
        <begin position="12"/>
        <end position="72"/>
    </location>
</feature>
<evidence type="ECO:0000256" key="4">
    <source>
        <dbReference type="PROSITE-ProRule" id="PRU00335"/>
    </source>
</evidence>
<dbReference type="PRINTS" id="PR00455">
    <property type="entry name" value="HTHTETR"/>
</dbReference>
<dbReference type="Gene3D" id="1.10.10.60">
    <property type="entry name" value="Homeodomain-like"/>
    <property type="match status" value="1"/>
</dbReference>
<evidence type="ECO:0000313" key="7">
    <source>
        <dbReference type="Proteomes" id="UP001519363"/>
    </source>
</evidence>
<dbReference type="PANTHER" id="PTHR30055:SF234">
    <property type="entry name" value="HTH-TYPE TRANSCRIPTIONAL REGULATOR BETI"/>
    <property type="match status" value="1"/>
</dbReference>
<dbReference type="RefSeq" id="WP_086782469.1">
    <property type="nucleotide sequence ID" value="NZ_JAGIOO010000001.1"/>
</dbReference>
<evidence type="ECO:0000256" key="3">
    <source>
        <dbReference type="ARBA" id="ARBA00023163"/>
    </source>
</evidence>
<name>A0ABS5A3S3_9PSEU</name>
<organism evidence="6 7">
    <name type="scientific">Crossiella equi</name>
    <dbReference type="NCBI Taxonomy" id="130796"/>
    <lineage>
        <taxon>Bacteria</taxon>
        <taxon>Bacillati</taxon>
        <taxon>Actinomycetota</taxon>
        <taxon>Actinomycetes</taxon>
        <taxon>Pseudonocardiales</taxon>
        <taxon>Pseudonocardiaceae</taxon>
        <taxon>Crossiella</taxon>
    </lineage>
</organism>
<dbReference type="PROSITE" id="PS50977">
    <property type="entry name" value="HTH_TETR_2"/>
    <property type="match status" value="1"/>
</dbReference>
<sequence>MGGEGLRERKKRLTLEHIQRTAIRLFVERGFDAVTVTEVAQAAEVAVNTVYNYFPTKESLVLTPAAPQRLARIVAERAVGVSAAGALFAHLRTEIGQRDGALGLYQEFPRVLAMMLGAPTLAARLNDLGVELVDVLAAYLAEEVGAPPGDLTVRLVAGQIGWVHALVFREIGVRTQAGDGPDAIAEGLLLMLEAAEALLGDRVLNFATREAGP</sequence>
<evidence type="ECO:0000256" key="2">
    <source>
        <dbReference type="ARBA" id="ARBA00023125"/>
    </source>
</evidence>
<keyword evidence="3" id="KW-0804">Transcription</keyword>
<dbReference type="PANTHER" id="PTHR30055">
    <property type="entry name" value="HTH-TYPE TRANSCRIPTIONAL REGULATOR RUTR"/>
    <property type="match status" value="1"/>
</dbReference>
<dbReference type="EMBL" id="JAGIOO010000001">
    <property type="protein sequence ID" value="MBP2471224.1"/>
    <property type="molecule type" value="Genomic_DNA"/>
</dbReference>
<protein>
    <submittedName>
        <fullName evidence="6">AcrR family transcriptional regulator</fullName>
    </submittedName>
</protein>
<gene>
    <name evidence="6" type="ORF">JOF53_000096</name>
</gene>
<dbReference type="InterPro" id="IPR050109">
    <property type="entry name" value="HTH-type_TetR-like_transc_reg"/>
</dbReference>
<evidence type="ECO:0000259" key="5">
    <source>
        <dbReference type="PROSITE" id="PS50977"/>
    </source>
</evidence>
<proteinExistence type="predicted"/>
<evidence type="ECO:0000313" key="6">
    <source>
        <dbReference type="EMBL" id="MBP2471224.1"/>
    </source>
</evidence>
<dbReference type="SUPFAM" id="SSF46689">
    <property type="entry name" value="Homeodomain-like"/>
    <property type="match status" value="1"/>
</dbReference>
<reference evidence="6 7" key="1">
    <citation type="submission" date="2021-03" db="EMBL/GenBank/DDBJ databases">
        <title>Sequencing the genomes of 1000 actinobacteria strains.</title>
        <authorList>
            <person name="Klenk H.-P."/>
        </authorList>
    </citation>
    <scope>NUCLEOTIDE SEQUENCE [LARGE SCALE GENOMIC DNA]</scope>
    <source>
        <strain evidence="6 7">DSM 44580</strain>
    </source>
</reference>
<dbReference type="Gene3D" id="1.10.357.10">
    <property type="entry name" value="Tetracycline Repressor, domain 2"/>
    <property type="match status" value="1"/>
</dbReference>
<evidence type="ECO:0000256" key="1">
    <source>
        <dbReference type="ARBA" id="ARBA00023015"/>
    </source>
</evidence>
<dbReference type="Pfam" id="PF00440">
    <property type="entry name" value="TetR_N"/>
    <property type="match status" value="1"/>
</dbReference>
<keyword evidence="7" id="KW-1185">Reference proteome</keyword>
<keyword evidence="1" id="KW-0805">Transcription regulation</keyword>